<dbReference type="OMA" id="NIFRIAT"/>
<dbReference type="PANTHER" id="PTHR24148">
    <property type="entry name" value="ANKYRIN REPEAT DOMAIN-CONTAINING PROTEIN 39 HOMOLOG-RELATED"/>
    <property type="match status" value="1"/>
</dbReference>
<dbReference type="InterPro" id="IPR010730">
    <property type="entry name" value="HET"/>
</dbReference>
<evidence type="ECO:0000259" key="1">
    <source>
        <dbReference type="Pfam" id="PF06985"/>
    </source>
</evidence>
<name>A0A1R3RA64_ASPC5</name>
<keyword evidence="3" id="KW-1185">Reference proteome</keyword>
<dbReference type="AlphaFoldDB" id="A0A1R3RA64"/>
<dbReference type="Proteomes" id="UP000188318">
    <property type="component" value="Unassembled WGS sequence"/>
</dbReference>
<dbReference type="OrthoDB" id="2157530at2759"/>
<reference evidence="3" key="1">
    <citation type="journal article" date="2017" name="Genome Biol.">
        <title>Comparative genomics reveals high biological diversity and specific adaptations in the industrially and medically important fungal genus Aspergillus.</title>
        <authorList>
            <person name="de Vries R.P."/>
            <person name="Riley R."/>
            <person name="Wiebenga A."/>
            <person name="Aguilar-Osorio G."/>
            <person name="Amillis S."/>
            <person name="Uchima C.A."/>
            <person name="Anderluh G."/>
            <person name="Asadollahi M."/>
            <person name="Askin M."/>
            <person name="Barry K."/>
            <person name="Battaglia E."/>
            <person name="Bayram O."/>
            <person name="Benocci T."/>
            <person name="Braus-Stromeyer S.A."/>
            <person name="Caldana C."/>
            <person name="Canovas D."/>
            <person name="Cerqueira G.C."/>
            <person name="Chen F."/>
            <person name="Chen W."/>
            <person name="Choi C."/>
            <person name="Clum A."/>
            <person name="Dos Santos R.A."/>
            <person name="Damasio A.R."/>
            <person name="Diallinas G."/>
            <person name="Emri T."/>
            <person name="Fekete E."/>
            <person name="Flipphi M."/>
            <person name="Freyberg S."/>
            <person name="Gallo A."/>
            <person name="Gournas C."/>
            <person name="Habgood R."/>
            <person name="Hainaut M."/>
            <person name="Harispe M.L."/>
            <person name="Henrissat B."/>
            <person name="Hilden K.S."/>
            <person name="Hope R."/>
            <person name="Hossain A."/>
            <person name="Karabika E."/>
            <person name="Karaffa L."/>
            <person name="Karanyi Z."/>
            <person name="Krasevec N."/>
            <person name="Kuo A."/>
            <person name="Kusch H."/>
            <person name="LaButti K."/>
            <person name="Lagendijk E.L."/>
            <person name="Lapidus A."/>
            <person name="Levasseur A."/>
            <person name="Lindquist E."/>
            <person name="Lipzen A."/>
            <person name="Logrieco A.F."/>
            <person name="MacCabe A."/>
            <person name="Maekelae M.R."/>
            <person name="Malavazi I."/>
            <person name="Melin P."/>
            <person name="Meyer V."/>
            <person name="Mielnichuk N."/>
            <person name="Miskei M."/>
            <person name="Molnar A.P."/>
            <person name="Mule G."/>
            <person name="Ngan C.Y."/>
            <person name="Orejas M."/>
            <person name="Orosz E."/>
            <person name="Ouedraogo J.P."/>
            <person name="Overkamp K.M."/>
            <person name="Park H.-S."/>
            <person name="Perrone G."/>
            <person name="Piumi F."/>
            <person name="Punt P.J."/>
            <person name="Ram A.F."/>
            <person name="Ramon A."/>
            <person name="Rauscher S."/>
            <person name="Record E."/>
            <person name="Riano-Pachon D.M."/>
            <person name="Robert V."/>
            <person name="Roehrig J."/>
            <person name="Ruller R."/>
            <person name="Salamov A."/>
            <person name="Salih N.S."/>
            <person name="Samson R.A."/>
            <person name="Sandor E."/>
            <person name="Sanguinetti M."/>
            <person name="Schuetze T."/>
            <person name="Sepcic K."/>
            <person name="Shelest E."/>
            <person name="Sherlock G."/>
            <person name="Sophianopoulou V."/>
            <person name="Squina F.M."/>
            <person name="Sun H."/>
            <person name="Susca A."/>
            <person name="Todd R.B."/>
            <person name="Tsang A."/>
            <person name="Unkles S.E."/>
            <person name="van de Wiele N."/>
            <person name="van Rossen-Uffink D."/>
            <person name="Oliveira J.V."/>
            <person name="Vesth T.C."/>
            <person name="Visser J."/>
            <person name="Yu J.-H."/>
            <person name="Zhou M."/>
            <person name="Andersen M.R."/>
            <person name="Archer D.B."/>
            <person name="Baker S.E."/>
            <person name="Benoit I."/>
            <person name="Brakhage A.A."/>
            <person name="Braus G.H."/>
            <person name="Fischer R."/>
            <person name="Frisvad J.C."/>
            <person name="Goldman G.H."/>
            <person name="Houbraken J."/>
            <person name="Oakley B."/>
            <person name="Pocsi I."/>
            <person name="Scazzocchio C."/>
            <person name="Seiboth B."/>
            <person name="vanKuyk P.A."/>
            <person name="Wortman J."/>
            <person name="Dyer P.S."/>
            <person name="Grigoriev I.V."/>
        </authorList>
    </citation>
    <scope>NUCLEOTIDE SEQUENCE [LARGE SCALE GENOMIC DNA]</scope>
    <source>
        <strain evidence="3">ITEM 5010</strain>
    </source>
</reference>
<dbReference type="STRING" id="602072.A0A1R3RA64"/>
<proteinExistence type="predicted"/>
<evidence type="ECO:0000313" key="2">
    <source>
        <dbReference type="EMBL" id="OOF91372.1"/>
    </source>
</evidence>
<organism evidence="2 3">
    <name type="scientific">Aspergillus carbonarius (strain ITEM 5010)</name>
    <dbReference type="NCBI Taxonomy" id="602072"/>
    <lineage>
        <taxon>Eukaryota</taxon>
        <taxon>Fungi</taxon>
        <taxon>Dikarya</taxon>
        <taxon>Ascomycota</taxon>
        <taxon>Pezizomycotina</taxon>
        <taxon>Eurotiomycetes</taxon>
        <taxon>Eurotiomycetidae</taxon>
        <taxon>Eurotiales</taxon>
        <taxon>Aspergillaceae</taxon>
        <taxon>Aspergillus</taxon>
        <taxon>Aspergillus subgen. Circumdati</taxon>
    </lineage>
</organism>
<evidence type="ECO:0000313" key="3">
    <source>
        <dbReference type="Proteomes" id="UP000188318"/>
    </source>
</evidence>
<dbReference type="VEuPathDB" id="FungiDB:ASPCADRAFT_134384"/>
<dbReference type="EMBL" id="KV907511">
    <property type="protein sequence ID" value="OOF91372.1"/>
    <property type="molecule type" value="Genomic_DNA"/>
</dbReference>
<dbReference type="Pfam" id="PF06985">
    <property type="entry name" value="HET"/>
    <property type="match status" value="1"/>
</dbReference>
<feature type="domain" description="Heterokaryon incompatibility" evidence="1">
    <location>
        <begin position="52"/>
        <end position="207"/>
    </location>
</feature>
<protein>
    <recommendedName>
        <fullName evidence="1">Heterokaryon incompatibility domain-containing protein</fullName>
    </recommendedName>
</protein>
<accession>A0A1R3RA64</accession>
<dbReference type="Pfam" id="PF26639">
    <property type="entry name" value="Het-6_barrel"/>
    <property type="match status" value="1"/>
</dbReference>
<dbReference type="PANTHER" id="PTHR24148:SF64">
    <property type="entry name" value="HETEROKARYON INCOMPATIBILITY DOMAIN-CONTAINING PROTEIN"/>
    <property type="match status" value="1"/>
</dbReference>
<sequence length="610" mass="69906">MAEQEFKHQRLSSSDPNIFRIATLLRQRGSDGSISCTIREARLDEATTKNKYKAISHSWGSIRNQPKRGITLNGTSFQIVDSAHRLLEHLYNSSQDDVDVWMDLLCIDQGRDEEATKEKTRQVKIMGQIYEQSEEGVVWLGDPDDGSAEMAIGLLGEFNEQEQFGLGQYFIEEDGRHLVQSCYLPQFYALRKLFNASWWTRIWVVQEMVLPPRIQFRYAHQTFEYETLENVHRALIAERSRNDVFRNLLWGAAFKPLMRFEEVVTPMITTRQAYHEGGQSRQKLTLPVLRQRFAASDASWKQDFFYGLLGMVHWERATPLEPDYTIPAMQAIRKAVMCCVEENDDVSFLFGMRRRNDFMSGDPSWLPDYHVKSTDSQYAWGEGQRFKIIKFLGDQSGKNCPNPPLSNPKLRLLDHGTLVLDAVKVDTIENLWGVCDPLDKQSEVPGILLEWIINTVGLKYEWPTNITELDGQDGDKVWRAFINNCLPDGDEYRSPTQEDYDQIKTLSSNISALRNDLKIAALKHTPGLAYHFIICLWKRRMVKTRSGLIGLAPEAAHKADEIWVPHGSSIPFILRPCCNNTAYAVIGTPFLHGLKTSGYTAEQFEEVSLH</sequence>
<gene>
    <name evidence="2" type="ORF">ASPCADRAFT_134384</name>
</gene>
<dbReference type="InterPro" id="IPR052895">
    <property type="entry name" value="HetReg/Transcr_Mod"/>
</dbReference>